<accession>A0ABQ1N1W6</accession>
<dbReference type="EMBL" id="BMFD01000013">
    <property type="protein sequence ID" value="GGC49422.1"/>
    <property type="molecule type" value="Genomic_DNA"/>
</dbReference>
<feature type="modified residue" description="4-aspartylphosphate" evidence="1">
    <location>
        <position position="63"/>
    </location>
</feature>
<dbReference type="SMART" id="SM00448">
    <property type="entry name" value="REC"/>
    <property type="match status" value="1"/>
</dbReference>
<dbReference type="PANTHER" id="PTHR44520">
    <property type="entry name" value="RESPONSE REGULATOR RCP1-RELATED"/>
    <property type="match status" value="1"/>
</dbReference>
<dbReference type="CDD" id="cd17557">
    <property type="entry name" value="REC_Rcp-like"/>
    <property type="match status" value="1"/>
</dbReference>
<dbReference type="Proteomes" id="UP000635885">
    <property type="component" value="Unassembled WGS sequence"/>
</dbReference>
<dbReference type="InterPro" id="IPR001789">
    <property type="entry name" value="Sig_transdc_resp-reg_receiver"/>
</dbReference>
<evidence type="ECO:0000259" key="2">
    <source>
        <dbReference type="PROSITE" id="PS50110"/>
    </source>
</evidence>
<dbReference type="SUPFAM" id="SSF52172">
    <property type="entry name" value="CheY-like"/>
    <property type="match status" value="1"/>
</dbReference>
<keyword evidence="1" id="KW-0597">Phosphoprotein</keyword>
<keyword evidence="4" id="KW-1185">Reference proteome</keyword>
<dbReference type="PROSITE" id="PS50110">
    <property type="entry name" value="RESPONSE_REGULATORY"/>
    <property type="match status" value="1"/>
</dbReference>
<sequence length="143" mass="16000">MRKIQILLVEDNDGDILLISEALEEGRILNELQIAKDGQEAILLLTKAGEYINAITPDIILLDINLPKKNGHEVLKFIKNNAALKQIPVIMLTTSSTPRDVVEAYREHANCYITKPVGGLDFLTVISQIEEFWFSIVKLPSTT</sequence>
<evidence type="ECO:0000313" key="4">
    <source>
        <dbReference type="Proteomes" id="UP000635885"/>
    </source>
</evidence>
<dbReference type="InterPro" id="IPR052893">
    <property type="entry name" value="TCS_response_regulator"/>
</dbReference>
<name>A0ABQ1N1W6_9BACT</name>
<dbReference type="InterPro" id="IPR011006">
    <property type="entry name" value="CheY-like_superfamily"/>
</dbReference>
<feature type="domain" description="Response regulatory" evidence="2">
    <location>
        <begin position="5"/>
        <end position="130"/>
    </location>
</feature>
<reference evidence="4" key="1">
    <citation type="journal article" date="2019" name="Int. J. Syst. Evol. Microbiol.">
        <title>The Global Catalogue of Microorganisms (GCM) 10K type strain sequencing project: providing services to taxonomists for standard genome sequencing and annotation.</title>
        <authorList>
            <consortium name="The Broad Institute Genomics Platform"/>
            <consortium name="The Broad Institute Genome Sequencing Center for Infectious Disease"/>
            <person name="Wu L."/>
            <person name="Ma J."/>
        </authorList>
    </citation>
    <scope>NUCLEOTIDE SEQUENCE [LARGE SCALE GENOMIC DNA]</scope>
    <source>
        <strain evidence="4">CGMCC 1.12479</strain>
    </source>
</reference>
<dbReference type="RefSeq" id="WP_188443908.1">
    <property type="nucleotide sequence ID" value="NZ_BMFD01000013.1"/>
</dbReference>
<dbReference type="Gene3D" id="3.40.50.2300">
    <property type="match status" value="1"/>
</dbReference>
<gene>
    <name evidence="3" type="ORF">GCM10010993_29870</name>
</gene>
<dbReference type="Pfam" id="PF00072">
    <property type="entry name" value="Response_reg"/>
    <property type="match status" value="1"/>
</dbReference>
<dbReference type="PANTHER" id="PTHR44520:SF2">
    <property type="entry name" value="RESPONSE REGULATOR RCP1"/>
    <property type="match status" value="1"/>
</dbReference>
<evidence type="ECO:0000256" key="1">
    <source>
        <dbReference type="PROSITE-ProRule" id="PRU00169"/>
    </source>
</evidence>
<evidence type="ECO:0000313" key="3">
    <source>
        <dbReference type="EMBL" id="GGC49422.1"/>
    </source>
</evidence>
<organism evidence="3 4">
    <name type="scientific">Belliella aquatica</name>
    <dbReference type="NCBI Taxonomy" id="1323734"/>
    <lineage>
        <taxon>Bacteria</taxon>
        <taxon>Pseudomonadati</taxon>
        <taxon>Bacteroidota</taxon>
        <taxon>Cytophagia</taxon>
        <taxon>Cytophagales</taxon>
        <taxon>Cyclobacteriaceae</taxon>
        <taxon>Belliella</taxon>
    </lineage>
</organism>
<protein>
    <submittedName>
        <fullName evidence="3">Response regulator</fullName>
    </submittedName>
</protein>
<proteinExistence type="predicted"/>
<comment type="caution">
    <text evidence="3">The sequence shown here is derived from an EMBL/GenBank/DDBJ whole genome shotgun (WGS) entry which is preliminary data.</text>
</comment>